<keyword evidence="3" id="KW-1185">Reference proteome</keyword>
<evidence type="ECO:0000256" key="1">
    <source>
        <dbReference type="SAM" id="Phobius"/>
    </source>
</evidence>
<feature type="transmembrane region" description="Helical" evidence="1">
    <location>
        <begin position="196"/>
        <end position="217"/>
    </location>
</feature>
<comment type="caution">
    <text evidence="2">The sequence shown here is derived from an EMBL/GenBank/DDBJ whole genome shotgun (WGS) entry which is preliminary data.</text>
</comment>
<gene>
    <name evidence="2" type="ORF">AAG747_12905</name>
</gene>
<dbReference type="Proteomes" id="UP001403385">
    <property type="component" value="Unassembled WGS sequence"/>
</dbReference>
<reference evidence="2 3" key="1">
    <citation type="submission" date="2024-04" db="EMBL/GenBank/DDBJ databases">
        <title>Novel genus in family Flammeovirgaceae.</title>
        <authorList>
            <person name="Nguyen T.H."/>
            <person name="Vuong T.Q."/>
            <person name="Le H."/>
            <person name="Kim S.-G."/>
        </authorList>
    </citation>
    <scope>NUCLEOTIDE SEQUENCE [LARGE SCALE GENOMIC DNA]</scope>
    <source>
        <strain evidence="2 3">JCM 23209</strain>
    </source>
</reference>
<evidence type="ECO:0000313" key="3">
    <source>
        <dbReference type="Proteomes" id="UP001403385"/>
    </source>
</evidence>
<dbReference type="RefSeq" id="WP_346821589.1">
    <property type="nucleotide sequence ID" value="NZ_JBDKWZ010000006.1"/>
</dbReference>
<keyword evidence="1" id="KW-1133">Transmembrane helix</keyword>
<accession>A0AAW9S4L7</accession>
<keyword evidence="1" id="KW-0812">Transmembrane</keyword>
<proteinExistence type="predicted"/>
<feature type="transmembrane region" description="Helical" evidence="1">
    <location>
        <begin position="223"/>
        <end position="246"/>
    </location>
</feature>
<organism evidence="2 3">
    <name type="scientific">Rapidithrix thailandica</name>
    <dbReference type="NCBI Taxonomy" id="413964"/>
    <lineage>
        <taxon>Bacteria</taxon>
        <taxon>Pseudomonadati</taxon>
        <taxon>Bacteroidota</taxon>
        <taxon>Cytophagia</taxon>
        <taxon>Cytophagales</taxon>
        <taxon>Flammeovirgaceae</taxon>
        <taxon>Rapidithrix</taxon>
    </lineage>
</organism>
<dbReference type="EMBL" id="JBDKWZ010000006">
    <property type="protein sequence ID" value="MEN7548813.1"/>
    <property type="molecule type" value="Genomic_DNA"/>
</dbReference>
<keyword evidence="1" id="KW-0472">Membrane</keyword>
<feature type="transmembrane region" description="Helical" evidence="1">
    <location>
        <begin position="289"/>
        <end position="311"/>
    </location>
</feature>
<name>A0AAW9S4L7_9BACT</name>
<dbReference type="AlphaFoldDB" id="A0AAW9S4L7"/>
<evidence type="ECO:0000313" key="2">
    <source>
        <dbReference type="EMBL" id="MEN7548813.1"/>
    </source>
</evidence>
<protein>
    <submittedName>
        <fullName evidence="2">Uncharacterized protein</fullName>
    </submittedName>
</protein>
<sequence length="322" mass="37105">MKKCHANTLLFIVLIFLFTSKSFGCGCGFERITQEDFDRYSLIFTGKLVKATACDEQGSQKFTFQIETIYKGQATRLVSGLNNCGGGCNFLFSEGQTWLVFSNPEYGYINDQHACNRSVMITSEENEFLIGKEDYVTKQEWEFEIDFLQSRITEDAKIVNFQFERLIPLLKKGIAFCIVILFFILCFWFKQWLLPYGILLGLINGYFLNLVVHLDLLQGLNKFGILGFTPIISGLLIASNIIYQFLVKELLNFKKSFILNYIIFLFMIITHGSIMYLNRPEILQFNAGFYDFCLTILGTGLLFSAFVALFFKKNRSKLKIKK</sequence>
<feature type="transmembrane region" description="Helical" evidence="1">
    <location>
        <begin position="169"/>
        <end position="189"/>
    </location>
</feature>
<feature type="transmembrane region" description="Helical" evidence="1">
    <location>
        <begin position="258"/>
        <end position="277"/>
    </location>
</feature>